<dbReference type="Proteomes" id="UP000307706">
    <property type="component" value="Unassembled WGS sequence"/>
</dbReference>
<reference evidence="2 3" key="1">
    <citation type="submission" date="2017-12" db="EMBL/GenBank/DDBJ databases">
        <authorList>
            <person name="Paulsen S."/>
            <person name="Gram L.K."/>
        </authorList>
    </citation>
    <scope>NUCLEOTIDE SEQUENCE [LARGE SCALE GENOMIC DNA]</scope>
    <source>
        <strain evidence="2 3">S2231</strain>
    </source>
</reference>
<sequence length="86" mass="9639">RRVNNQLRIGSNIGITPQTHDTWLTSKEKTKLLADENVSGNNIKVVTENAEVYLMGLVPPIEAEQAVEIPRNKSGVEREITALEYH</sequence>
<evidence type="ECO:0000313" key="3">
    <source>
        <dbReference type="Proteomes" id="UP000307706"/>
    </source>
</evidence>
<dbReference type="Pfam" id="PF04972">
    <property type="entry name" value="BON"/>
    <property type="match status" value="1"/>
</dbReference>
<reference evidence="3" key="2">
    <citation type="submission" date="2019-06" db="EMBL/GenBank/DDBJ databases">
        <title>Co-occurence of chitin degradation, pigmentation and bioactivity in marine Pseudoalteromonas.</title>
        <authorList>
            <person name="Sonnenschein E.C."/>
            <person name="Bech P.K."/>
        </authorList>
    </citation>
    <scope>NUCLEOTIDE SEQUENCE [LARGE SCALE GENOMIC DNA]</scope>
    <source>
        <strain evidence="3">S2231</strain>
    </source>
</reference>
<dbReference type="OrthoDB" id="9783990at2"/>
<name>A0A5S3XBC4_9GAMM</name>
<dbReference type="InterPro" id="IPR051686">
    <property type="entry name" value="Lipoprotein_DolP"/>
</dbReference>
<dbReference type="AlphaFoldDB" id="A0A5S3XBC4"/>
<dbReference type="PANTHER" id="PTHR34606:SF4">
    <property type="entry name" value="OUTER MEMBRANE LIPOPROTEIN DOLP"/>
    <property type="match status" value="1"/>
</dbReference>
<comment type="caution">
    <text evidence="2">The sequence shown here is derived from an EMBL/GenBank/DDBJ whole genome shotgun (WGS) entry which is preliminary data.</text>
</comment>
<accession>A0A5S3XBC4</accession>
<dbReference type="EMBL" id="PNCL01000299">
    <property type="protein sequence ID" value="TMP50309.1"/>
    <property type="molecule type" value="Genomic_DNA"/>
</dbReference>
<proteinExistence type="predicted"/>
<feature type="non-terminal residue" evidence="2">
    <location>
        <position position="1"/>
    </location>
</feature>
<dbReference type="RefSeq" id="WP_138637264.1">
    <property type="nucleotide sequence ID" value="NZ_PNCL01000299.1"/>
</dbReference>
<protein>
    <submittedName>
        <fullName evidence="2">BON domain-containing protein</fullName>
    </submittedName>
</protein>
<evidence type="ECO:0000313" key="2">
    <source>
        <dbReference type="EMBL" id="TMP50309.1"/>
    </source>
</evidence>
<dbReference type="InterPro" id="IPR007055">
    <property type="entry name" value="BON_dom"/>
</dbReference>
<gene>
    <name evidence="2" type="ORF">CWB96_22910</name>
</gene>
<organism evidence="2 3">
    <name type="scientific">Pseudoalteromonas citrea</name>
    <dbReference type="NCBI Taxonomy" id="43655"/>
    <lineage>
        <taxon>Bacteria</taxon>
        <taxon>Pseudomonadati</taxon>
        <taxon>Pseudomonadota</taxon>
        <taxon>Gammaproteobacteria</taxon>
        <taxon>Alteromonadales</taxon>
        <taxon>Pseudoalteromonadaceae</taxon>
        <taxon>Pseudoalteromonas</taxon>
    </lineage>
</organism>
<dbReference type="PANTHER" id="PTHR34606">
    <property type="entry name" value="BON DOMAIN-CONTAINING PROTEIN"/>
    <property type="match status" value="1"/>
</dbReference>
<feature type="domain" description="BON" evidence="1">
    <location>
        <begin position="20"/>
        <end position="77"/>
    </location>
</feature>
<evidence type="ECO:0000259" key="1">
    <source>
        <dbReference type="Pfam" id="PF04972"/>
    </source>
</evidence>